<dbReference type="SUPFAM" id="SSF56399">
    <property type="entry name" value="ADP-ribosylation"/>
    <property type="match status" value="1"/>
</dbReference>
<dbReference type="PANTHER" id="PTHR32263:SF17">
    <property type="entry name" value="OS04G0672200 PROTEIN"/>
    <property type="match status" value="1"/>
</dbReference>
<dbReference type="PROSITE" id="PS51879">
    <property type="entry name" value="RST"/>
    <property type="match status" value="1"/>
</dbReference>
<dbReference type="Pfam" id="PF23467">
    <property type="entry name" value="WWE_5"/>
    <property type="match status" value="1"/>
</dbReference>
<dbReference type="GeneID" id="120281636"/>
<dbReference type="InterPro" id="IPR057823">
    <property type="entry name" value="WWE_RCD1"/>
</dbReference>
<dbReference type="Proteomes" id="UP001515500">
    <property type="component" value="Chromosome 18"/>
</dbReference>
<keyword evidence="7" id="KW-1185">Reference proteome</keyword>
<dbReference type="GO" id="GO:0003950">
    <property type="term" value="F:NAD+ poly-ADP-ribosyltransferase activity"/>
    <property type="evidence" value="ECO:0007669"/>
    <property type="project" value="InterPro"/>
</dbReference>
<dbReference type="Gene3D" id="3.90.228.10">
    <property type="match status" value="1"/>
</dbReference>
<feature type="domain" description="PARP catalytic" evidence="5">
    <location>
        <begin position="189"/>
        <end position="409"/>
    </location>
</feature>
<dbReference type="InterPro" id="IPR012317">
    <property type="entry name" value="Poly(ADP-ribose)pol_cat_dom"/>
</dbReference>
<dbReference type="RefSeq" id="XP_039144259.1">
    <property type="nucleotide sequence ID" value="XM_039288325.1"/>
</dbReference>
<evidence type="ECO:0000256" key="1">
    <source>
        <dbReference type="ARBA" id="ARBA00004123"/>
    </source>
</evidence>
<protein>
    <submittedName>
        <fullName evidence="8 9">Inactive poly [ADP-ribose] polymerase RCD1-like isoform X1</fullName>
    </submittedName>
</protein>
<sequence>MASPNKGNMSGLKRKLVECSSERASKAACVSREREPSAHGCYCRPMQQRGLADHCFNYLKSGLPRRIMFYKGGDWFNFPESITQILIEGFRDRRSSNEVLMAGQSHLVDFLSMVMINLSTRKQCSIAWIDEAEKCFFPTVFIDEVGDDSASSESGIMGSNLQRLEVERASRSQPEIVKHVLEESTALASRQQSAADVLRTKIEDLERESEEFLFAENLFLSGMGPFATANNILHIYRYAPSDMAAQARLQSFERQIKTTESIHGVANVKYGWFGSNKLDIVGILIHGFGKVGKTTEGVLGSGVCMSSENRSFASVNLCDVDEKGIQYMLLCRVILGNVEQVRPGSKLYCPSSTSYDSGVDNFVRPNHYLICSTQLNTRIHPEYVVSFKLAPRIHDYLSELKDLRFHLLQPGIVPDFSTLCPLKANPMKGPSSPWMPFTSLFVEIQDKICPLAKELLFLHYQELKANLITRENMVKKMTVIVGHSLLVAALQKLKRSQPSSWFDSSPAEVKADILPVTNSKNDSGRLIIEKNECTSTNVPNTSLVKELGDSPATKLDANDSVASTKKTNGIAV</sequence>
<dbReference type="Pfam" id="PF12174">
    <property type="entry name" value="RST"/>
    <property type="match status" value="1"/>
</dbReference>
<dbReference type="AlphaFoldDB" id="A0AB40D202"/>
<feature type="domain" description="RST" evidence="6">
    <location>
        <begin position="428"/>
        <end position="499"/>
    </location>
</feature>
<dbReference type="PANTHER" id="PTHR32263">
    <property type="entry name" value="INACTIVE POLY [ADP-RIBOSE] POLYMERASE SRO4-RELATED"/>
    <property type="match status" value="1"/>
</dbReference>
<name>A0AB40D202_DIOCR</name>
<dbReference type="InterPro" id="IPR022003">
    <property type="entry name" value="RST"/>
</dbReference>
<dbReference type="InterPro" id="IPR044964">
    <property type="entry name" value="RCD1/SRO1-5"/>
</dbReference>
<evidence type="ECO:0000259" key="6">
    <source>
        <dbReference type="PROSITE" id="PS51879"/>
    </source>
</evidence>
<evidence type="ECO:0000256" key="3">
    <source>
        <dbReference type="ARBA" id="ARBA00023016"/>
    </source>
</evidence>
<reference evidence="8 9" key="1">
    <citation type="submission" date="2025-04" db="UniProtKB">
        <authorList>
            <consortium name="RefSeq"/>
        </authorList>
    </citation>
    <scope>IDENTIFICATION</scope>
</reference>
<dbReference type="RefSeq" id="XP_039144258.1">
    <property type="nucleotide sequence ID" value="XM_039288324.1"/>
</dbReference>
<evidence type="ECO:0000259" key="5">
    <source>
        <dbReference type="PROSITE" id="PS51059"/>
    </source>
</evidence>
<comment type="subcellular location">
    <subcellularLocation>
        <location evidence="1">Nucleus</location>
    </subcellularLocation>
</comment>
<dbReference type="PROSITE" id="PS51059">
    <property type="entry name" value="PARP_CATALYTIC"/>
    <property type="match status" value="1"/>
</dbReference>
<evidence type="ECO:0000256" key="4">
    <source>
        <dbReference type="ARBA" id="ARBA00023242"/>
    </source>
</evidence>
<evidence type="ECO:0000256" key="2">
    <source>
        <dbReference type="ARBA" id="ARBA00022473"/>
    </source>
</evidence>
<evidence type="ECO:0000313" key="8">
    <source>
        <dbReference type="RefSeq" id="XP_039144258.1"/>
    </source>
</evidence>
<keyword evidence="4" id="KW-0539">Nucleus</keyword>
<dbReference type="GO" id="GO:0005634">
    <property type="term" value="C:nucleus"/>
    <property type="evidence" value="ECO:0007669"/>
    <property type="project" value="UniProtKB-SubCell"/>
</dbReference>
<evidence type="ECO:0000313" key="7">
    <source>
        <dbReference type="Proteomes" id="UP001515500"/>
    </source>
</evidence>
<keyword evidence="3" id="KW-0346">Stress response</keyword>
<organism evidence="7 8">
    <name type="scientific">Dioscorea cayennensis subsp. rotundata</name>
    <name type="common">White Guinea yam</name>
    <name type="synonym">Dioscorea rotundata</name>
    <dbReference type="NCBI Taxonomy" id="55577"/>
    <lineage>
        <taxon>Eukaryota</taxon>
        <taxon>Viridiplantae</taxon>
        <taxon>Streptophyta</taxon>
        <taxon>Embryophyta</taxon>
        <taxon>Tracheophyta</taxon>
        <taxon>Spermatophyta</taxon>
        <taxon>Magnoliopsida</taxon>
        <taxon>Liliopsida</taxon>
        <taxon>Dioscoreales</taxon>
        <taxon>Dioscoreaceae</taxon>
        <taxon>Dioscorea</taxon>
    </lineage>
</organism>
<accession>A0AB40D202</accession>
<keyword evidence="2" id="KW-0217">Developmental protein</keyword>
<gene>
    <name evidence="8 9" type="primary">LOC120281636</name>
</gene>
<evidence type="ECO:0000313" key="9">
    <source>
        <dbReference type="RefSeq" id="XP_039144259.1"/>
    </source>
</evidence>
<proteinExistence type="predicted"/>